<evidence type="ECO:0000313" key="3">
    <source>
        <dbReference type="Proteomes" id="UP000448292"/>
    </source>
</evidence>
<dbReference type="Proteomes" id="UP000448292">
    <property type="component" value="Unassembled WGS sequence"/>
</dbReference>
<name>A0A7M3MIV3_9BACT</name>
<evidence type="ECO:0000313" key="2">
    <source>
        <dbReference type="EMBL" id="TVM19241.1"/>
    </source>
</evidence>
<dbReference type="AlphaFoldDB" id="A0A7M3MIV3"/>
<accession>A0A7M3MIV3</accession>
<gene>
    <name evidence="2" type="ORF">DPQ33_02460</name>
</gene>
<evidence type="ECO:0000256" key="1">
    <source>
        <dbReference type="SAM" id="MobiDB-lite"/>
    </source>
</evidence>
<feature type="compositionally biased region" description="Gly residues" evidence="1">
    <location>
        <begin position="218"/>
        <end position="228"/>
    </location>
</feature>
<reference evidence="2 3" key="1">
    <citation type="submission" date="2018-06" db="EMBL/GenBank/DDBJ databases">
        <title>Complete genome of Desulfovibrio indonesiensis P37SLT.</title>
        <authorList>
            <person name="Crispim J.S."/>
            <person name="Vidigal P.M.P."/>
            <person name="Silva L.C.F."/>
            <person name="Laguardia C.N."/>
            <person name="Araujo L.C."/>
            <person name="Dias R.S."/>
            <person name="Sousa M.P."/>
            <person name="Paula S.O."/>
            <person name="Silva C."/>
        </authorList>
    </citation>
    <scope>NUCLEOTIDE SEQUENCE [LARGE SCALE GENOMIC DNA]</scope>
    <source>
        <strain evidence="2 3">P37SLT</strain>
    </source>
</reference>
<organism evidence="2 3">
    <name type="scientific">Oceanidesulfovibrio indonesiensis</name>
    <dbReference type="NCBI Taxonomy" id="54767"/>
    <lineage>
        <taxon>Bacteria</taxon>
        <taxon>Pseudomonadati</taxon>
        <taxon>Thermodesulfobacteriota</taxon>
        <taxon>Desulfovibrionia</taxon>
        <taxon>Desulfovibrionales</taxon>
        <taxon>Desulfovibrionaceae</taxon>
        <taxon>Oceanidesulfovibrio</taxon>
    </lineage>
</organism>
<keyword evidence="3" id="KW-1185">Reference proteome</keyword>
<comment type="caution">
    <text evidence="2">The sequence shown here is derived from an EMBL/GenBank/DDBJ whole genome shotgun (WGS) entry which is preliminary data.</text>
</comment>
<protein>
    <submittedName>
        <fullName evidence="2">Uncharacterized protein</fullName>
    </submittedName>
</protein>
<dbReference type="EMBL" id="QMIE01000002">
    <property type="protein sequence ID" value="TVM19241.1"/>
    <property type="molecule type" value="Genomic_DNA"/>
</dbReference>
<proteinExistence type="predicted"/>
<sequence>MVPAFPARLGCRGFLVVVAVACMVLCASICLAEDVSASGSLPRHILVFYIGGDDQSADDNFFRNGLQMVANYYGYLVEYRDARIRPLPRPEEMKEYAAVATTFYSGAMPAPDTFNEWLLAQSVAGKKLMILGSLASALPGEPQEKASTVDRIYARLGLESRPGYTTVRSLLRYANQDEQLVGFERSLPQPPILYANINADPDTTRTLVSVERTDKPGDPGGNGGGQPGGQLRSHRISGLGRPGNA</sequence>
<feature type="region of interest" description="Disordered" evidence="1">
    <location>
        <begin position="210"/>
        <end position="245"/>
    </location>
</feature>